<protein>
    <submittedName>
        <fullName evidence="2">Nitrilase family protein</fullName>
    </submittedName>
</protein>
<evidence type="ECO:0000313" key="2">
    <source>
        <dbReference type="EMBL" id="KAA2370960.1"/>
    </source>
</evidence>
<dbReference type="Pfam" id="PF00795">
    <property type="entry name" value="CN_hydrolase"/>
    <property type="match status" value="1"/>
</dbReference>
<dbReference type="SUPFAM" id="SSF56317">
    <property type="entry name" value="Carbon-nitrogen hydrolase"/>
    <property type="match status" value="1"/>
</dbReference>
<sequence>MELRIALCQCDIAWEQPARNLAQLEPMVAAAEADVVLLPELFATGFTLDPAGVAEGAGGAVVTALRRWTARYGKAVAGSVAVAENGRFYNRMYFVKPSGEFIGYDKRHLFAPGGEARQYTPGDSRAVVEYGGVRFLLLVCYDLRFPVWSRCRGDYDAILCCASWPAPRREVWRTLLRARAIENQCYAAGANRVGDDPAARYAGDSALVDFKGRTMAEAGGGERILTGVFDTEALAAFREKFPAWRDADEFVLK</sequence>
<dbReference type="RefSeq" id="WP_149887141.1">
    <property type="nucleotide sequence ID" value="NZ_JBBNLA010000017.1"/>
</dbReference>
<organism evidence="2 3">
    <name type="scientific">Alistipes shahii</name>
    <dbReference type="NCBI Taxonomy" id="328814"/>
    <lineage>
        <taxon>Bacteria</taxon>
        <taxon>Pseudomonadati</taxon>
        <taxon>Bacteroidota</taxon>
        <taxon>Bacteroidia</taxon>
        <taxon>Bacteroidales</taxon>
        <taxon>Rikenellaceae</taxon>
        <taxon>Alistipes</taxon>
    </lineage>
</organism>
<dbReference type="PANTHER" id="PTHR47799:SF1">
    <property type="entry name" value="OMEGA-AMIDASE YAFV"/>
    <property type="match status" value="1"/>
</dbReference>
<evidence type="ECO:0000313" key="3">
    <source>
        <dbReference type="Proteomes" id="UP000323567"/>
    </source>
</evidence>
<dbReference type="PANTHER" id="PTHR47799">
    <property type="entry name" value="OMEGA-AMIDASE YAFV"/>
    <property type="match status" value="1"/>
</dbReference>
<comment type="caution">
    <text evidence="2">The sequence shown here is derived from an EMBL/GenBank/DDBJ whole genome shotgun (WGS) entry which is preliminary data.</text>
</comment>
<dbReference type="EMBL" id="VVXK01000005">
    <property type="protein sequence ID" value="KAA2370960.1"/>
    <property type="molecule type" value="Genomic_DNA"/>
</dbReference>
<feature type="domain" description="CN hydrolase" evidence="1">
    <location>
        <begin position="3"/>
        <end position="231"/>
    </location>
</feature>
<dbReference type="InterPro" id="IPR003010">
    <property type="entry name" value="C-N_Hydrolase"/>
</dbReference>
<dbReference type="PROSITE" id="PS50263">
    <property type="entry name" value="CN_HYDROLASE"/>
    <property type="match status" value="1"/>
</dbReference>
<dbReference type="Gene3D" id="3.60.110.10">
    <property type="entry name" value="Carbon-nitrogen hydrolase"/>
    <property type="match status" value="1"/>
</dbReference>
<dbReference type="AlphaFoldDB" id="A0A5B3GBW2"/>
<dbReference type="GO" id="GO:0106008">
    <property type="term" value="F:2-oxoglutaramate amidase activity"/>
    <property type="evidence" value="ECO:0007669"/>
    <property type="project" value="TreeGrafter"/>
</dbReference>
<evidence type="ECO:0000259" key="1">
    <source>
        <dbReference type="PROSITE" id="PS50263"/>
    </source>
</evidence>
<dbReference type="GO" id="GO:0050152">
    <property type="term" value="F:omega-amidase activity"/>
    <property type="evidence" value="ECO:0007669"/>
    <property type="project" value="TreeGrafter"/>
</dbReference>
<dbReference type="Proteomes" id="UP000323567">
    <property type="component" value="Unassembled WGS sequence"/>
</dbReference>
<dbReference type="InterPro" id="IPR036526">
    <property type="entry name" value="C-N_Hydrolase_sf"/>
</dbReference>
<dbReference type="InterPro" id="IPR052737">
    <property type="entry name" value="Omega-amidase_YafV"/>
</dbReference>
<reference evidence="2 3" key="1">
    <citation type="journal article" date="2019" name="Nat. Med.">
        <title>A library of human gut bacterial isolates paired with longitudinal multiomics data enables mechanistic microbiome research.</title>
        <authorList>
            <person name="Poyet M."/>
            <person name="Groussin M."/>
            <person name="Gibbons S.M."/>
            <person name="Avila-Pacheco J."/>
            <person name="Jiang X."/>
            <person name="Kearney S.M."/>
            <person name="Perrotta A.R."/>
            <person name="Berdy B."/>
            <person name="Zhao S."/>
            <person name="Lieberman T.D."/>
            <person name="Swanson P.K."/>
            <person name="Smith M."/>
            <person name="Roesemann S."/>
            <person name="Alexander J.E."/>
            <person name="Rich S.A."/>
            <person name="Livny J."/>
            <person name="Vlamakis H."/>
            <person name="Clish C."/>
            <person name="Bullock K."/>
            <person name="Deik A."/>
            <person name="Scott J."/>
            <person name="Pierce K.A."/>
            <person name="Xavier R.J."/>
            <person name="Alm E.J."/>
        </authorList>
    </citation>
    <scope>NUCLEOTIDE SEQUENCE [LARGE SCALE GENOMIC DNA]</scope>
    <source>
        <strain evidence="2 3">BIOML-A2</strain>
    </source>
</reference>
<proteinExistence type="predicted"/>
<gene>
    <name evidence="2" type="ORF">F2Y13_05260</name>
</gene>
<name>A0A5B3GBW2_9BACT</name>
<accession>A0A5B3GBW2</accession>